<keyword evidence="3" id="KW-0862">Zinc</keyword>
<dbReference type="PANTHER" id="PTHR46600:SF11">
    <property type="entry name" value="THAP DOMAIN-CONTAINING PROTEIN 10"/>
    <property type="match status" value="1"/>
</dbReference>
<dbReference type="Gene3D" id="6.20.210.20">
    <property type="entry name" value="THAP domain"/>
    <property type="match status" value="1"/>
</dbReference>
<keyword evidence="1" id="KW-0479">Metal-binding</keyword>
<keyword evidence="2 5" id="KW-0863">Zinc-finger</keyword>
<evidence type="ECO:0000256" key="3">
    <source>
        <dbReference type="ARBA" id="ARBA00022833"/>
    </source>
</evidence>
<keyword evidence="4 5" id="KW-0238">DNA-binding</keyword>
<dbReference type="GO" id="GO:0043565">
    <property type="term" value="F:sequence-specific DNA binding"/>
    <property type="evidence" value="ECO:0007669"/>
    <property type="project" value="InterPro"/>
</dbReference>
<dbReference type="InterPro" id="IPR038441">
    <property type="entry name" value="THAP_Znf_sf"/>
</dbReference>
<proteinExistence type="predicted"/>
<dbReference type="SMART" id="SM00692">
    <property type="entry name" value="DM3"/>
    <property type="match status" value="1"/>
</dbReference>
<organism evidence="7 8">
    <name type="scientific">Trachymyrmex cornetzi</name>
    <dbReference type="NCBI Taxonomy" id="471704"/>
    <lineage>
        <taxon>Eukaryota</taxon>
        <taxon>Metazoa</taxon>
        <taxon>Ecdysozoa</taxon>
        <taxon>Arthropoda</taxon>
        <taxon>Hexapoda</taxon>
        <taxon>Insecta</taxon>
        <taxon>Pterygota</taxon>
        <taxon>Neoptera</taxon>
        <taxon>Endopterygota</taxon>
        <taxon>Hymenoptera</taxon>
        <taxon>Apocrita</taxon>
        <taxon>Aculeata</taxon>
        <taxon>Formicoidea</taxon>
        <taxon>Formicidae</taxon>
        <taxon>Myrmicinae</taxon>
        <taxon>Trachymyrmex</taxon>
    </lineage>
</organism>
<dbReference type="PANTHER" id="PTHR46600">
    <property type="entry name" value="THAP DOMAIN-CONTAINING"/>
    <property type="match status" value="1"/>
</dbReference>
<evidence type="ECO:0000313" key="8">
    <source>
        <dbReference type="Proteomes" id="UP000078492"/>
    </source>
</evidence>
<protein>
    <recommendedName>
        <fullName evidence="6">THAP-type domain-containing protein</fullName>
    </recommendedName>
</protein>
<name>A0A151JBW7_9HYME</name>
<gene>
    <name evidence="7" type="ORF">ALC57_05164</name>
</gene>
<dbReference type="SMART" id="SM00980">
    <property type="entry name" value="THAP"/>
    <property type="match status" value="1"/>
</dbReference>
<dbReference type="EMBL" id="KQ979147">
    <property type="protein sequence ID" value="KYN22445.1"/>
    <property type="molecule type" value="Genomic_DNA"/>
</dbReference>
<evidence type="ECO:0000256" key="1">
    <source>
        <dbReference type="ARBA" id="ARBA00022723"/>
    </source>
</evidence>
<reference evidence="7 8" key="1">
    <citation type="submission" date="2015-09" db="EMBL/GenBank/DDBJ databases">
        <title>Trachymyrmex cornetzi WGS genome.</title>
        <authorList>
            <person name="Nygaard S."/>
            <person name="Hu H."/>
            <person name="Boomsma J."/>
            <person name="Zhang G."/>
        </authorList>
    </citation>
    <scope>NUCLEOTIDE SEQUENCE [LARGE SCALE GENOMIC DNA]</scope>
    <source>
        <strain evidence="7">Tcor2-1</strain>
        <tissue evidence="7">Whole body</tissue>
    </source>
</reference>
<dbReference type="Pfam" id="PF05485">
    <property type="entry name" value="THAP"/>
    <property type="match status" value="1"/>
</dbReference>
<dbReference type="InterPro" id="IPR006612">
    <property type="entry name" value="THAP_Znf"/>
</dbReference>
<feature type="domain" description="THAP-type" evidence="6">
    <location>
        <begin position="1"/>
        <end position="92"/>
    </location>
</feature>
<dbReference type="SUPFAM" id="SSF57716">
    <property type="entry name" value="Glucocorticoid receptor-like (DNA-binding domain)"/>
    <property type="match status" value="1"/>
</dbReference>
<dbReference type="AlphaFoldDB" id="A0A151JBW7"/>
<dbReference type="InterPro" id="IPR026516">
    <property type="entry name" value="THAP1/10"/>
</dbReference>
<evidence type="ECO:0000313" key="7">
    <source>
        <dbReference type="EMBL" id="KYN22445.1"/>
    </source>
</evidence>
<dbReference type="PROSITE" id="PS50950">
    <property type="entry name" value="ZF_THAP"/>
    <property type="match status" value="1"/>
</dbReference>
<evidence type="ECO:0000256" key="2">
    <source>
        <dbReference type="ARBA" id="ARBA00022771"/>
    </source>
</evidence>
<evidence type="ECO:0000259" key="6">
    <source>
        <dbReference type="PROSITE" id="PS50950"/>
    </source>
</evidence>
<keyword evidence="8" id="KW-1185">Reference proteome</keyword>
<dbReference type="Proteomes" id="UP000078492">
    <property type="component" value="Unassembled WGS sequence"/>
</dbReference>
<dbReference type="GO" id="GO:0008270">
    <property type="term" value="F:zinc ion binding"/>
    <property type="evidence" value="ECO:0007669"/>
    <property type="project" value="UniProtKB-KW"/>
</dbReference>
<sequence>MSCSVKGCGNYFRKTKLLNGNSIKYCSFPKDFTIVTKWLAACGNQNVNIKKGMICSQHFDASYFIQPSKEKSLFYSQKRLTKLRADAIPTLHLTFDTSQVEATHVDKRPLPLIDTSDTLESTCNGTLTSESKCNDTVLPDTFSDDIPVSQEIQLIHNTPILSTSKDVTVLSEKL</sequence>
<evidence type="ECO:0000256" key="4">
    <source>
        <dbReference type="ARBA" id="ARBA00023125"/>
    </source>
</evidence>
<accession>A0A151JBW7</accession>
<evidence type="ECO:0000256" key="5">
    <source>
        <dbReference type="PROSITE-ProRule" id="PRU00309"/>
    </source>
</evidence>